<evidence type="ECO:0000313" key="2">
    <source>
        <dbReference type="EMBL" id="UJO12326.1"/>
    </source>
</evidence>
<protein>
    <submittedName>
        <fullName evidence="2">Uncharacterized protein</fullName>
    </submittedName>
</protein>
<evidence type="ECO:0000256" key="1">
    <source>
        <dbReference type="SAM" id="Coils"/>
    </source>
</evidence>
<dbReference type="KEGG" id="ffu:CLAFUR5_00113"/>
<dbReference type="EMBL" id="CP090163">
    <property type="protein sequence ID" value="UJO12326.1"/>
    <property type="molecule type" value="Genomic_DNA"/>
</dbReference>
<dbReference type="GeneID" id="71979991"/>
<keyword evidence="1" id="KW-0175">Coiled coil</keyword>
<sequence>MTETSKGKAIVASVQTASTQVQQNFVGGHHHHQWTLANGSRQAPASNAVAKPVSASESGVPQSQYKWIASKLKKEKEELQGHYNTLYRLHEETKKELERTQNARDEAKTLAKGIIRLRLDSKKG</sequence>
<evidence type="ECO:0000313" key="3">
    <source>
        <dbReference type="Proteomes" id="UP000756132"/>
    </source>
</evidence>
<dbReference type="RefSeq" id="XP_047756692.1">
    <property type="nucleotide sequence ID" value="XM_047899261.1"/>
</dbReference>
<accession>A0A9Q8L7Q7</accession>
<reference evidence="2" key="2">
    <citation type="journal article" date="2022" name="Microb. Genom.">
        <title>A chromosome-scale genome assembly of the tomato pathogen Cladosporium fulvum reveals a compartmentalized genome architecture and the presence of a dispensable chromosome.</title>
        <authorList>
            <person name="Zaccaron A.Z."/>
            <person name="Chen L.H."/>
            <person name="Samaras A."/>
            <person name="Stergiopoulos I."/>
        </authorList>
    </citation>
    <scope>NUCLEOTIDE SEQUENCE</scope>
    <source>
        <strain evidence="2">Race5_Kim</strain>
    </source>
</reference>
<dbReference type="AlphaFoldDB" id="A0A9Q8L7Q7"/>
<proteinExistence type="predicted"/>
<feature type="coiled-coil region" evidence="1">
    <location>
        <begin position="83"/>
        <end position="110"/>
    </location>
</feature>
<keyword evidence="3" id="KW-1185">Reference proteome</keyword>
<name>A0A9Q8L7Q7_PASFU</name>
<organism evidence="2 3">
    <name type="scientific">Passalora fulva</name>
    <name type="common">Tomato leaf mold</name>
    <name type="synonym">Cladosporium fulvum</name>
    <dbReference type="NCBI Taxonomy" id="5499"/>
    <lineage>
        <taxon>Eukaryota</taxon>
        <taxon>Fungi</taxon>
        <taxon>Dikarya</taxon>
        <taxon>Ascomycota</taxon>
        <taxon>Pezizomycotina</taxon>
        <taxon>Dothideomycetes</taxon>
        <taxon>Dothideomycetidae</taxon>
        <taxon>Mycosphaerellales</taxon>
        <taxon>Mycosphaerellaceae</taxon>
        <taxon>Fulvia</taxon>
    </lineage>
</organism>
<gene>
    <name evidence="2" type="ORF">CLAFUR5_00113</name>
</gene>
<dbReference type="Proteomes" id="UP000756132">
    <property type="component" value="Chromosome 1"/>
</dbReference>
<reference evidence="2" key="1">
    <citation type="submission" date="2021-12" db="EMBL/GenBank/DDBJ databases">
        <authorList>
            <person name="Zaccaron A."/>
            <person name="Stergiopoulos I."/>
        </authorList>
    </citation>
    <scope>NUCLEOTIDE SEQUENCE</scope>
    <source>
        <strain evidence="2">Race5_Kim</strain>
    </source>
</reference>